<organism evidence="1 2">
    <name type="scientific">Macrolepiota fuliginosa MF-IS2</name>
    <dbReference type="NCBI Taxonomy" id="1400762"/>
    <lineage>
        <taxon>Eukaryota</taxon>
        <taxon>Fungi</taxon>
        <taxon>Dikarya</taxon>
        <taxon>Basidiomycota</taxon>
        <taxon>Agaricomycotina</taxon>
        <taxon>Agaricomycetes</taxon>
        <taxon>Agaricomycetidae</taxon>
        <taxon>Agaricales</taxon>
        <taxon>Agaricineae</taxon>
        <taxon>Agaricaceae</taxon>
        <taxon>Macrolepiota</taxon>
    </lineage>
</organism>
<dbReference type="OrthoDB" id="10066232at2759"/>
<keyword evidence="2" id="KW-1185">Reference proteome</keyword>
<gene>
    <name evidence="1" type="ORF">P691DRAFT_757667</name>
</gene>
<accession>A0A9P5XJN1</accession>
<dbReference type="InterPro" id="IPR014942">
    <property type="entry name" value="AbiEii"/>
</dbReference>
<name>A0A9P5XJN1_9AGAR</name>
<sequence length="230" mass="26536">MLSLSTILRPWQWGSDKCTWCSTSDFRQLRAHMRDSAPLRMDELRAAYNDIASALADEDIPFAVVGGYAIIAYGADRGRMTQDIDFFVNGRPRDLIKVLRRHPGVMIMEESCRANYFRVYYLLPSSNGSLRYVGIDFTLIPSSALDLREYQGYTDDRTRVLTLNALVEAKLEAFYVSGAAKDRNDIFNLVSKYGTHIKSKRQNQERVNFFLEHCGFMYEARQILEFVLRQ</sequence>
<dbReference type="Gene3D" id="3.30.460.40">
    <property type="match status" value="1"/>
</dbReference>
<reference evidence="1" key="1">
    <citation type="submission" date="2020-11" db="EMBL/GenBank/DDBJ databases">
        <authorList>
            <consortium name="DOE Joint Genome Institute"/>
            <person name="Ahrendt S."/>
            <person name="Riley R."/>
            <person name="Andreopoulos W."/>
            <person name="Labutti K."/>
            <person name="Pangilinan J."/>
            <person name="Ruiz-Duenas F.J."/>
            <person name="Barrasa J.M."/>
            <person name="Sanchez-Garcia M."/>
            <person name="Camarero S."/>
            <person name="Miyauchi S."/>
            <person name="Serrano A."/>
            <person name="Linde D."/>
            <person name="Babiker R."/>
            <person name="Drula E."/>
            <person name="Ayuso-Fernandez I."/>
            <person name="Pacheco R."/>
            <person name="Padilla G."/>
            <person name="Ferreira P."/>
            <person name="Barriuso J."/>
            <person name="Kellner H."/>
            <person name="Castanera R."/>
            <person name="Alfaro M."/>
            <person name="Ramirez L."/>
            <person name="Pisabarro A.G."/>
            <person name="Kuo A."/>
            <person name="Tritt A."/>
            <person name="Lipzen A."/>
            <person name="He G."/>
            <person name="Yan M."/>
            <person name="Ng V."/>
            <person name="Cullen D."/>
            <person name="Martin F."/>
            <person name="Rosso M.-N."/>
            <person name="Henrissat B."/>
            <person name="Hibbett D."/>
            <person name="Martinez A.T."/>
            <person name="Grigoriev I.V."/>
        </authorList>
    </citation>
    <scope>NUCLEOTIDE SEQUENCE</scope>
    <source>
        <strain evidence="1">MF-IS2</strain>
    </source>
</reference>
<dbReference type="InterPro" id="IPR043519">
    <property type="entry name" value="NT_sf"/>
</dbReference>
<evidence type="ECO:0000313" key="1">
    <source>
        <dbReference type="EMBL" id="KAF9450971.1"/>
    </source>
</evidence>
<proteinExistence type="predicted"/>
<dbReference type="AlphaFoldDB" id="A0A9P5XJN1"/>
<evidence type="ECO:0000313" key="2">
    <source>
        <dbReference type="Proteomes" id="UP000807342"/>
    </source>
</evidence>
<dbReference type="EMBL" id="MU151093">
    <property type="protein sequence ID" value="KAF9450971.1"/>
    <property type="molecule type" value="Genomic_DNA"/>
</dbReference>
<dbReference type="Proteomes" id="UP000807342">
    <property type="component" value="Unassembled WGS sequence"/>
</dbReference>
<dbReference type="Pfam" id="PF08843">
    <property type="entry name" value="AbiEii"/>
    <property type="match status" value="1"/>
</dbReference>
<protein>
    <submittedName>
        <fullName evidence="1">Uncharacterized protein</fullName>
    </submittedName>
</protein>
<comment type="caution">
    <text evidence="1">The sequence shown here is derived from an EMBL/GenBank/DDBJ whole genome shotgun (WGS) entry which is preliminary data.</text>
</comment>
<dbReference type="SUPFAM" id="SSF81301">
    <property type="entry name" value="Nucleotidyltransferase"/>
    <property type="match status" value="1"/>
</dbReference>